<feature type="chain" id="PRO_5012056237" evidence="1">
    <location>
        <begin position="19"/>
        <end position="521"/>
    </location>
</feature>
<sequence>MGTLAHLLVFFFAAQSFSIDIPPIPTWPAGSCTDKSLSTPGWIISDYEVSNGATTFRVETLAAETGHIADMVCTPDNKCQSSGNDTLRGTISTGPDGHPIIGLNETWECEDTGKRIKFAASGLAAIKQCSGADCISSITYLVPGTLSLPVPLTPTTLPPAGSDKPKCGVVGKGQWTISSVSFRNYTKGQCNSWITPDQICFDGNIYRAPFISKGVYLKLNVTNNAIDHELTCNFDSSHGYYELPAPLRCTGGKFKEITLDVALTGTAPNLDLKVEELWYCLEKHEGIVNPAVVIASGIGPLGLTCETYTGITGTTDDIVTNCTAQSGSLVIDGTPIAKKLLPQTSLLTALAVHGGCTYDSIVNPTFIYRTMLVDTRVPANKPNNYSVQGLSAILAGPGFNYSLSWDSSSHKALSESGIDTVYPCTSYEDHLPTEQHWACTFQWNPQTLTITQVKGWECRDKNPATPLFFEGSGSFDWSIQGRYCFNDDRAVCYYGWNTVPSYKVPKVTVSLVNNQPPLGNA</sequence>
<proteinExistence type="predicted"/>
<dbReference type="Proteomes" id="UP000193144">
    <property type="component" value="Unassembled WGS sequence"/>
</dbReference>
<dbReference type="EMBL" id="MCFA01000160">
    <property type="protein sequence ID" value="ORY02169.1"/>
    <property type="molecule type" value="Genomic_DNA"/>
</dbReference>
<comment type="caution">
    <text evidence="2">The sequence shown here is derived from an EMBL/GenBank/DDBJ whole genome shotgun (WGS) entry which is preliminary data.</text>
</comment>
<dbReference type="AlphaFoldDB" id="A0A1Y1YW30"/>
<evidence type="ECO:0000313" key="2">
    <source>
        <dbReference type="EMBL" id="ORY02169.1"/>
    </source>
</evidence>
<organism evidence="2 3">
    <name type="scientific">Clohesyomyces aquaticus</name>
    <dbReference type="NCBI Taxonomy" id="1231657"/>
    <lineage>
        <taxon>Eukaryota</taxon>
        <taxon>Fungi</taxon>
        <taxon>Dikarya</taxon>
        <taxon>Ascomycota</taxon>
        <taxon>Pezizomycotina</taxon>
        <taxon>Dothideomycetes</taxon>
        <taxon>Pleosporomycetidae</taxon>
        <taxon>Pleosporales</taxon>
        <taxon>Lindgomycetaceae</taxon>
        <taxon>Clohesyomyces</taxon>
    </lineage>
</organism>
<keyword evidence="1" id="KW-0732">Signal</keyword>
<evidence type="ECO:0000313" key="3">
    <source>
        <dbReference type="Proteomes" id="UP000193144"/>
    </source>
</evidence>
<gene>
    <name evidence="2" type="ORF">BCR34DRAFT_88121</name>
</gene>
<feature type="signal peptide" evidence="1">
    <location>
        <begin position="1"/>
        <end position="18"/>
    </location>
</feature>
<keyword evidence="3" id="KW-1185">Reference proteome</keyword>
<reference evidence="2 3" key="1">
    <citation type="submission" date="2016-07" db="EMBL/GenBank/DDBJ databases">
        <title>Pervasive Adenine N6-methylation of Active Genes in Fungi.</title>
        <authorList>
            <consortium name="DOE Joint Genome Institute"/>
            <person name="Mondo S.J."/>
            <person name="Dannebaum R.O."/>
            <person name="Kuo R.C."/>
            <person name="Labutti K."/>
            <person name="Haridas S."/>
            <person name="Kuo A."/>
            <person name="Salamov A."/>
            <person name="Ahrendt S.R."/>
            <person name="Lipzen A."/>
            <person name="Sullivan W."/>
            <person name="Andreopoulos W.B."/>
            <person name="Clum A."/>
            <person name="Lindquist E."/>
            <person name="Daum C."/>
            <person name="Ramamoorthy G.K."/>
            <person name="Gryganskyi A."/>
            <person name="Culley D."/>
            <person name="Magnuson J.K."/>
            <person name="James T.Y."/>
            <person name="O'Malley M.A."/>
            <person name="Stajich J.E."/>
            <person name="Spatafora J.W."/>
            <person name="Visel A."/>
            <person name="Grigoriev I.V."/>
        </authorList>
    </citation>
    <scope>NUCLEOTIDE SEQUENCE [LARGE SCALE GENOMIC DNA]</scope>
    <source>
        <strain evidence="2 3">CBS 115471</strain>
    </source>
</reference>
<dbReference type="OrthoDB" id="3727384at2759"/>
<name>A0A1Y1YW30_9PLEO</name>
<evidence type="ECO:0000256" key="1">
    <source>
        <dbReference type="SAM" id="SignalP"/>
    </source>
</evidence>
<protein>
    <submittedName>
        <fullName evidence="2">Uncharacterized protein</fullName>
    </submittedName>
</protein>
<accession>A0A1Y1YW30</accession>